<dbReference type="AlphaFoldDB" id="A0A380MKC4"/>
<dbReference type="SUPFAM" id="SSF54427">
    <property type="entry name" value="NTF2-like"/>
    <property type="match status" value="1"/>
</dbReference>
<organism evidence="2 3">
    <name type="scientific">Streptomyces griseus</name>
    <dbReference type="NCBI Taxonomy" id="1911"/>
    <lineage>
        <taxon>Bacteria</taxon>
        <taxon>Bacillati</taxon>
        <taxon>Actinomycetota</taxon>
        <taxon>Actinomycetes</taxon>
        <taxon>Kitasatosporales</taxon>
        <taxon>Streptomycetaceae</taxon>
        <taxon>Streptomyces</taxon>
    </lineage>
</organism>
<dbReference type="Pfam" id="PF13577">
    <property type="entry name" value="SnoaL_4"/>
    <property type="match status" value="1"/>
</dbReference>
<evidence type="ECO:0000313" key="2">
    <source>
        <dbReference type="EMBL" id="SUO93080.1"/>
    </source>
</evidence>
<feature type="domain" description="SnoaL-like" evidence="1">
    <location>
        <begin position="12"/>
        <end position="139"/>
    </location>
</feature>
<gene>
    <name evidence="2" type="ORF">NCTC7807_00187</name>
</gene>
<dbReference type="RefSeq" id="WP_115067677.1">
    <property type="nucleotide sequence ID" value="NZ_UHID01000001.1"/>
</dbReference>
<accession>A0A380MKC4</accession>
<dbReference type="InterPro" id="IPR037401">
    <property type="entry name" value="SnoaL-like"/>
</dbReference>
<dbReference type="Gene3D" id="3.10.450.50">
    <property type="match status" value="1"/>
</dbReference>
<dbReference type="InterPro" id="IPR032710">
    <property type="entry name" value="NTF2-like_dom_sf"/>
</dbReference>
<proteinExistence type="predicted"/>
<dbReference type="CDD" id="cd00531">
    <property type="entry name" value="NTF2_like"/>
    <property type="match status" value="1"/>
</dbReference>
<reference evidence="2 3" key="1">
    <citation type="submission" date="2018-06" db="EMBL/GenBank/DDBJ databases">
        <authorList>
            <consortium name="Pathogen Informatics"/>
            <person name="Doyle S."/>
        </authorList>
    </citation>
    <scope>NUCLEOTIDE SEQUENCE [LARGE SCALE GENOMIC DNA]</scope>
    <source>
        <strain evidence="2 3">NCTC7807</strain>
    </source>
</reference>
<name>A0A380MKC4_STRGR</name>
<dbReference type="Proteomes" id="UP000254150">
    <property type="component" value="Unassembled WGS sequence"/>
</dbReference>
<protein>
    <submittedName>
        <fullName evidence="2">SnoaL-like domain</fullName>
    </submittedName>
</protein>
<evidence type="ECO:0000313" key="3">
    <source>
        <dbReference type="Proteomes" id="UP000254150"/>
    </source>
</evidence>
<dbReference type="EMBL" id="UHID01000001">
    <property type="protein sequence ID" value="SUO93080.1"/>
    <property type="molecule type" value="Genomic_DNA"/>
</dbReference>
<evidence type="ECO:0000259" key="1">
    <source>
        <dbReference type="Pfam" id="PF13577"/>
    </source>
</evidence>
<sequence>METELTDGVGRMLAERACERLIVEFGRRLDLGEPGEAAELFTEDGVWEWAAGERRIEGRAALRAYFDGRPADRLSRRVASNILVTVASPALARATSYFQTYRVDGHTADPVPARPPVQVGHYEDTFRRADGRWLLARRNLFLAFAGPTDRLGGPTDRLAAGDRLAGSGGA</sequence>